<keyword evidence="2" id="KW-1185">Reference proteome</keyword>
<dbReference type="Proteomes" id="UP001495147">
    <property type="component" value="Unassembled WGS sequence"/>
</dbReference>
<evidence type="ECO:0000313" key="1">
    <source>
        <dbReference type="EMBL" id="MEO3690678.1"/>
    </source>
</evidence>
<accession>A0ABV0FXL9</accession>
<gene>
    <name evidence="1" type="ORF">ABDJ85_04305</name>
</gene>
<dbReference type="Pfam" id="PF05973">
    <property type="entry name" value="Gp49"/>
    <property type="match status" value="1"/>
</dbReference>
<dbReference type="InterPro" id="IPR009241">
    <property type="entry name" value="HigB-like"/>
</dbReference>
<evidence type="ECO:0000313" key="2">
    <source>
        <dbReference type="Proteomes" id="UP001495147"/>
    </source>
</evidence>
<sequence>MRHSFVKKTQKTPLRELDIADSRLKEVKHAKP</sequence>
<reference evidence="1 2" key="1">
    <citation type="submission" date="2024-05" db="EMBL/GenBank/DDBJ databases">
        <title>Roseateles sp. DJS-2-20 16S ribosomal RNA gene Genome sequencing and assembly.</title>
        <authorList>
            <person name="Woo H."/>
        </authorList>
    </citation>
    <scope>NUCLEOTIDE SEQUENCE [LARGE SCALE GENOMIC DNA]</scope>
    <source>
        <strain evidence="1 2">DJS-2-20</strain>
    </source>
</reference>
<dbReference type="RefSeq" id="WP_347703502.1">
    <property type="nucleotide sequence ID" value="NZ_JBDPZD010000001.1"/>
</dbReference>
<name>A0ABV0FXL9_9BURK</name>
<comment type="caution">
    <text evidence="1">The sequence shown here is derived from an EMBL/GenBank/DDBJ whole genome shotgun (WGS) entry which is preliminary data.</text>
</comment>
<organism evidence="1 2">
    <name type="scientific">Roseateles paludis</name>
    <dbReference type="NCBI Taxonomy" id="3145238"/>
    <lineage>
        <taxon>Bacteria</taxon>
        <taxon>Pseudomonadati</taxon>
        <taxon>Pseudomonadota</taxon>
        <taxon>Betaproteobacteria</taxon>
        <taxon>Burkholderiales</taxon>
        <taxon>Sphaerotilaceae</taxon>
        <taxon>Roseateles</taxon>
    </lineage>
</organism>
<protein>
    <submittedName>
        <fullName evidence="1">Type II toxin-antitoxin system RelE/ParE family toxin</fullName>
    </submittedName>
</protein>
<proteinExistence type="predicted"/>
<dbReference type="EMBL" id="JBDPZD010000001">
    <property type="protein sequence ID" value="MEO3690678.1"/>
    <property type="molecule type" value="Genomic_DNA"/>
</dbReference>